<protein>
    <submittedName>
        <fullName evidence="2">Uncharacterized protein</fullName>
    </submittedName>
</protein>
<feature type="transmembrane region" description="Helical" evidence="1">
    <location>
        <begin position="34"/>
        <end position="56"/>
    </location>
</feature>
<name>A0A1V4QGB8_UNCW3</name>
<dbReference type="Proteomes" id="UP000191663">
    <property type="component" value="Unassembled WGS sequence"/>
</dbReference>
<gene>
    <name evidence="2" type="ORF">BXT86_04755</name>
</gene>
<evidence type="ECO:0000313" key="2">
    <source>
        <dbReference type="EMBL" id="OPX17766.1"/>
    </source>
</evidence>
<feature type="transmembrane region" description="Helical" evidence="1">
    <location>
        <begin position="62"/>
        <end position="84"/>
    </location>
</feature>
<feature type="transmembrane region" description="Helical" evidence="1">
    <location>
        <begin position="110"/>
        <end position="127"/>
    </location>
</feature>
<keyword evidence="1" id="KW-0472">Membrane</keyword>
<keyword evidence="1" id="KW-0812">Transmembrane</keyword>
<evidence type="ECO:0000313" key="3">
    <source>
        <dbReference type="Proteomes" id="UP000191663"/>
    </source>
</evidence>
<comment type="caution">
    <text evidence="2">The sequence shown here is derived from an EMBL/GenBank/DDBJ whole genome shotgun (WGS) entry which is preliminary data.</text>
</comment>
<organism evidence="2 3">
    <name type="scientific">candidate division WOR-3 bacterium 4484_100</name>
    <dbReference type="NCBI Taxonomy" id="1936077"/>
    <lineage>
        <taxon>Bacteria</taxon>
        <taxon>Bacteria division WOR-3</taxon>
    </lineage>
</organism>
<accession>A0A1V4QGB8</accession>
<reference evidence="3" key="1">
    <citation type="submission" date="2017-01" db="EMBL/GenBank/DDBJ databases">
        <title>Novel pathways for hydrocarbon cycling and metabolic interdependencies in hydrothermal sediment communities.</title>
        <authorList>
            <person name="Dombrowski N."/>
            <person name="Seitz K."/>
            <person name="Teske A."/>
            <person name="Baker B."/>
        </authorList>
    </citation>
    <scope>NUCLEOTIDE SEQUENCE [LARGE SCALE GENOMIC DNA]</scope>
</reference>
<dbReference type="EMBL" id="MUKB01000080">
    <property type="protein sequence ID" value="OPX17766.1"/>
    <property type="molecule type" value="Genomic_DNA"/>
</dbReference>
<proteinExistence type="predicted"/>
<dbReference type="AlphaFoldDB" id="A0A1V4QGB8"/>
<evidence type="ECO:0000256" key="1">
    <source>
        <dbReference type="SAM" id="Phobius"/>
    </source>
</evidence>
<keyword evidence="1" id="KW-1133">Transmembrane helix</keyword>
<sequence>MIFFLAGIILGAEEIVSRLMWNIKSLKNAQQNILHYRLVAYFRVFPWALLSISAYFFADLRTFWLCLGLILIVLPVWAISRTLVLYKKGRLKPVAVSDDVLKVEIRKRKLLGIAGQLIMLILWIYSWRHLLR</sequence>